<gene>
    <name evidence="1" type="ORF">AVDCRST_MAG39-1280</name>
</gene>
<name>A0A6J4SP63_9SPHN</name>
<organism evidence="1">
    <name type="scientific">uncultured Sphingomonadaceae bacterium</name>
    <dbReference type="NCBI Taxonomy" id="169976"/>
    <lineage>
        <taxon>Bacteria</taxon>
        <taxon>Pseudomonadati</taxon>
        <taxon>Pseudomonadota</taxon>
        <taxon>Alphaproteobacteria</taxon>
        <taxon>Sphingomonadales</taxon>
        <taxon>Sphingomonadaceae</taxon>
        <taxon>environmental samples</taxon>
    </lineage>
</organism>
<protein>
    <submittedName>
        <fullName evidence="1">Uncharacterized protein</fullName>
    </submittedName>
</protein>
<reference evidence="1" key="1">
    <citation type="submission" date="2020-02" db="EMBL/GenBank/DDBJ databases">
        <authorList>
            <person name="Meier V. D."/>
        </authorList>
    </citation>
    <scope>NUCLEOTIDE SEQUENCE</scope>
    <source>
        <strain evidence="1">AVDCRST_MAG39</strain>
    </source>
</reference>
<evidence type="ECO:0000313" key="1">
    <source>
        <dbReference type="EMBL" id="CAA9498698.1"/>
    </source>
</evidence>
<proteinExistence type="predicted"/>
<sequence length="257" mass="26290">MLAMLFADGPADAQPTPPSAAVISGPAAVARLASEAPVVAHARVTRARRAPGAPAGHERFVVQAATAALLKGPAQPARLRWLADVPRGPGGTAPDPSGTEVLVFAAPVPDRPGELRLPFRDAMLPHSPALAARVRALLAEANGPGAPPAVTALASALHVPGTLPGESETRFFLLAADGRPLSLLVTRRPAAPPAWSVSLGELVDVAAPPPAKGTLLWYRLACGLPATLPDAVVEQAEFAAAARADWAVVREGLGRCE</sequence>
<dbReference type="AlphaFoldDB" id="A0A6J4SP63"/>
<accession>A0A6J4SP63</accession>
<dbReference type="EMBL" id="CADCVW010000047">
    <property type="protein sequence ID" value="CAA9498698.1"/>
    <property type="molecule type" value="Genomic_DNA"/>
</dbReference>